<keyword evidence="3" id="KW-1185">Reference proteome</keyword>
<evidence type="ECO:0000313" key="3">
    <source>
        <dbReference type="Proteomes" id="UP000258016"/>
    </source>
</evidence>
<gene>
    <name evidence="2" type="ORF">B5J99_08665</name>
</gene>
<dbReference type="Proteomes" id="UP000258016">
    <property type="component" value="Chromosome"/>
</dbReference>
<accession>A0ABM6M6G5</accession>
<name>A0ABM6M6G5_9SPHN</name>
<proteinExistence type="predicted"/>
<evidence type="ECO:0000313" key="2">
    <source>
        <dbReference type="EMBL" id="ASR51530.1"/>
    </source>
</evidence>
<dbReference type="EMBL" id="CP020083">
    <property type="protein sequence ID" value="ASR51530.1"/>
    <property type="molecule type" value="Genomic_DNA"/>
</dbReference>
<sequence>MSITDDDLEQKFVRFAEPKQILFLSADLVGSTALKQKKRKQRKRNVHHPDTQEWATTLQFFFTSLGHCFDKKWSERKAHLLSLKDATLVEKRLGTKPILWKTIGDELVYRKYVANRHQAKECIDIWINAIQELYKRFEKDLKNPEISIKSTAWVGEFPIQNKVLVGVQFSGFSGQDGNNSGPEHNAKLEKATSAEAATRSQKADQLGTSPAQLLDILDGFESNPVKNGVEIDFIGPAIDIGFRLTKKATPRKFVLSIDAVFLYVLSELSGDGGSLSNVKINYDGSEILQGVLGGLPYPIFWIDMSKSDSSEVIADQFLFSKNPIDKNSIYKYCMKFYEEKLNYVDRPYIMTDDGVSKTLINKLPKWYDIERTRLKKDFFGPR</sequence>
<organism evidence="2 3">
    <name type="scientific">Blastomonas fulva</name>
    <dbReference type="NCBI Taxonomy" id="1550728"/>
    <lineage>
        <taxon>Bacteria</taxon>
        <taxon>Pseudomonadati</taxon>
        <taxon>Pseudomonadota</taxon>
        <taxon>Alphaproteobacteria</taxon>
        <taxon>Sphingomonadales</taxon>
        <taxon>Sphingomonadaceae</taxon>
        <taxon>Blastomonas</taxon>
    </lineage>
</organism>
<dbReference type="RefSeq" id="WP_054133591.1">
    <property type="nucleotide sequence ID" value="NZ_CP020083.1"/>
</dbReference>
<protein>
    <submittedName>
        <fullName evidence="2">Uncharacterized protein</fullName>
    </submittedName>
</protein>
<feature type="region of interest" description="Disordered" evidence="1">
    <location>
        <begin position="175"/>
        <end position="194"/>
    </location>
</feature>
<dbReference type="GeneID" id="303485640"/>
<reference evidence="2 3" key="1">
    <citation type="submission" date="2017-03" db="EMBL/GenBank/DDBJ databases">
        <title>Complete genome sequence of Blastomonas fulva degrading microcsystin LR.</title>
        <authorList>
            <person name="Lee H.-g."/>
            <person name="Jin L."/>
            <person name="oh H.-M."/>
        </authorList>
    </citation>
    <scope>NUCLEOTIDE SEQUENCE [LARGE SCALE GENOMIC DNA]</scope>
    <source>
        <strain evidence="2 3">T2</strain>
    </source>
</reference>
<evidence type="ECO:0000256" key="1">
    <source>
        <dbReference type="SAM" id="MobiDB-lite"/>
    </source>
</evidence>